<dbReference type="InterPro" id="IPR003859">
    <property type="entry name" value="Galactosyl_T"/>
</dbReference>
<dbReference type="Pfam" id="PF02709">
    <property type="entry name" value="Glyco_transf_7C"/>
    <property type="match status" value="1"/>
</dbReference>
<dbReference type="PRINTS" id="PR02050">
    <property type="entry name" value="B14GALTRFASE"/>
</dbReference>
<dbReference type="PANTHER" id="PTHR19300">
    <property type="entry name" value="BETA-1,4-GALACTOSYLTRANSFERASE"/>
    <property type="match status" value="1"/>
</dbReference>
<feature type="domain" description="Galactosyltransferase C-terminal" evidence="13">
    <location>
        <begin position="256"/>
        <end position="332"/>
    </location>
</feature>
<dbReference type="EnsemblMetazoa" id="XM_030989320">
    <property type="protein sequence ID" value="XP_030845180"/>
    <property type="gene ID" value="LOC105437633"/>
</dbReference>
<feature type="domain" description="Galactosyltransferase N-terminal" evidence="14">
    <location>
        <begin position="146"/>
        <end position="252"/>
    </location>
</feature>
<evidence type="ECO:0000256" key="1">
    <source>
        <dbReference type="ARBA" id="ARBA00004606"/>
    </source>
</evidence>
<evidence type="ECO:0000256" key="12">
    <source>
        <dbReference type="SAM" id="MobiDB-lite"/>
    </source>
</evidence>
<comment type="similarity">
    <text evidence="3 11">Belongs to the glycosyltransferase 7 family.</text>
</comment>
<evidence type="ECO:0000259" key="14">
    <source>
        <dbReference type="Pfam" id="PF13733"/>
    </source>
</evidence>
<dbReference type="InterPro" id="IPR029044">
    <property type="entry name" value="Nucleotide-diphossugar_trans"/>
</dbReference>
<evidence type="ECO:0000256" key="10">
    <source>
        <dbReference type="ARBA" id="ARBA00023180"/>
    </source>
</evidence>
<evidence type="ECO:0000256" key="3">
    <source>
        <dbReference type="ARBA" id="ARBA00005735"/>
    </source>
</evidence>
<sequence>MSRTCRNDCNMVLIFCLCCVALLTVLTFYIDLFRTQPFKPPSSLKKSSGSRPRAQNVKEKEKPASLSPCPSSMDLPDEQLTPRKDATTCEKVNVELLGNSLQKTLEATDIANKSLPSIIMKRRSIKEVNSSIDQTISEMNLAVDFDDYRLLPGGHWIPLSCKPLWKVAIVIPFRNRFHHLPIFLRHIVPFLKRQKLEFSIFISEQRNDIRFNRAMLMNVGFVEALNFINFDCVVFHDIDHLALNVQNYFGCENMPRHFISGEAIWRWKIPYTKLFGGVTGITKDQFYTINGLSNVYWGWGGEDDDFFNRVYTKNLTRTRPEGKIGYFDSVRHAKKESSVSNEARVCLLKSYKQRMPTDGVSNLKYEPPTIELHPLYTNISVNIQKLPWDPSWKRCKGQ</sequence>
<evidence type="ECO:0000259" key="13">
    <source>
        <dbReference type="Pfam" id="PF02709"/>
    </source>
</evidence>
<proteinExistence type="inferred from homology"/>
<evidence type="ECO:0000256" key="11">
    <source>
        <dbReference type="RuleBase" id="RU368121"/>
    </source>
</evidence>
<keyword evidence="7 11" id="KW-0735">Signal-anchor</keyword>
<protein>
    <recommendedName>
        <fullName evidence="11">Beta-1,4-galactosyltransferase</fullName>
        <ecNumber evidence="11">2.4.1.-</ecNumber>
    </recommendedName>
</protein>
<dbReference type="GO" id="GO:0016020">
    <property type="term" value="C:membrane"/>
    <property type="evidence" value="ECO:0007669"/>
    <property type="project" value="UniProtKB-SubCell"/>
</dbReference>
<dbReference type="Pfam" id="PF13733">
    <property type="entry name" value="Glyco_transf_7N"/>
    <property type="match status" value="1"/>
</dbReference>
<dbReference type="GO" id="GO:0005975">
    <property type="term" value="P:carbohydrate metabolic process"/>
    <property type="evidence" value="ECO:0007669"/>
    <property type="project" value="InterPro"/>
</dbReference>
<accession>A0A7M7P2G9</accession>
<organism evidence="15 16">
    <name type="scientific">Strongylocentrotus purpuratus</name>
    <name type="common">Purple sea urchin</name>
    <dbReference type="NCBI Taxonomy" id="7668"/>
    <lineage>
        <taxon>Eukaryota</taxon>
        <taxon>Metazoa</taxon>
        <taxon>Echinodermata</taxon>
        <taxon>Eleutherozoa</taxon>
        <taxon>Echinozoa</taxon>
        <taxon>Echinoidea</taxon>
        <taxon>Euechinoidea</taxon>
        <taxon>Echinacea</taxon>
        <taxon>Camarodonta</taxon>
        <taxon>Echinidea</taxon>
        <taxon>Strongylocentrotidae</taxon>
        <taxon>Strongylocentrotus</taxon>
    </lineage>
</organism>
<evidence type="ECO:0000256" key="2">
    <source>
        <dbReference type="ARBA" id="ARBA00004922"/>
    </source>
</evidence>
<dbReference type="OrthoDB" id="10016069at2759"/>
<feature type="region of interest" description="Disordered" evidence="12">
    <location>
        <begin position="40"/>
        <end position="82"/>
    </location>
</feature>
<evidence type="ECO:0000256" key="6">
    <source>
        <dbReference type="ARBA" id="ARBA00022692"/>
    </source>
</evidence>
<comment type="subcellular location">
    <subcellularLocation>
        <location evidence="1">Membrane</location>
        <topology evidence="1">Single-pass type II membrane protein</topology>
    </subcellularLocation>
</comment>
<keyword evidence="16" id="KW-1185">Reference proteome</keyword>
<keyword evidence="8 11" id="KW-1133">Transmembrane helix</keyword>
<dbReference type="AlphaFoldDB" id="A0A7M7P2G9"/>
<keyword evidence="5 11" id="KW-0808">Transferase</keyword>
<dbReference type="PANTHER" id="PTHR19300:SF38">
    <property type="entry name" value="BETA-1,4-GALACTOSYLTRANSFERASE"/>
    <property type="match status" value="1"/>
</dbReference>
<evidence type="ECO:0000256" key="8">
    <source>
        <dbReference type="ARBA" id="ARBA00022989"/>
    </source>
</evidence>
<keyword evidence="9 11" id="KW-0472">Membrane</keyword>
<evidence type="ECO:0000256" key="7">
    <source>
        <dbReference type="ARBA" id="ARBA00022968"/>
    </source>
</evidence>
<name>A0A7M7P2G9_STRPU</name>
<dbReference type="UniPathway" id="UPA00378"/>
<dbReference type="RefSeq" id="XP_030845180.1">
    <property type="nucleotide sequence ID" value="XM_030989320.1"/>
</dbReference>
<dbReference type="CDD" id="cd00899">
    <property type="entry name" value="b4GalT"/>
    <property type="match status" value="1"/>
</dbReference>
<dbReference type="KEGG" id="spu:105437633"/>
<dbReference type="GeneID" id="105437633"/>
<dbReference type="InParanoid" id="A0A7M7P2G9"/>
<dbReference type="InterPro" id="IPR027791">
    <property type="entry name" value="Galactosyl_T_C"/>
</dbReference>
<evidence type="ECO:0000313" key="16">
    <source>
        <dbReference type="Proteomes" id="UP000007110"/>
    </source>
</evidence>
<keyword evidence="10 11" id="KW-0325">Glycoprotein</keyword>
<feature type="compositionally biased region" description="Low complexity" evidence="12">
    <location>
        <begin position="41"/>
        <end position="50"/>
    </location>
</feature>
<dbReference type="GO" id="GO:0008489">
    <property type="term" value="F:UDP-galactose:glucosylceramide beta-1,4-galactosyltransferase activity"/>
    <property type="evidence" value="ECO:0000318"/>
    <property type="project" value="GO_Central"/>
</dbReference>
<dbReference type="GO" id="GO:0005794">
    <property type="term" value="C:Golgi apparatus"/>
    <property type="evidence" value="ECO:0000318"/>
    <property type="project" value="GO_Central"/>
</dbReference>
<dbReference type="OMA" id="SNEARVC"/>
<dbReference type="Proteomes" id="UP000007110">
    <property type="component" value="Unassembled WGS sequence"/>
</dbReference>
<evidence type="ECO:0000256" key="5">
    <source>
        <dbReference type="ARBA" id="ARBA00022679"/>
    </source>
</evidence>
<reference evidence="16" key="1">
    <citation type="submission" date="2015-02" db="EMBL/GenBank/DDBJ databases">
        <title>Genome sequencing for Strongylocentrotus purpuratus.</title>
        <authorList>
            <person name="Murali S."/>
            <person name="Liu Y."/>
            <person name="Vee V."/>
            <person name="English A."/>
            <person name="Wang M."/>
            <person name="Skinner E."/>
            <person name="Han Y."/>
            <person name="Muzny D.M."/>
            <person name="Worley K.C."/>
            <person name="Gibbs R.A."/>
        </authorList>
    </citation>
    <scope>NUCLEOTIDE SEQUENCE</scope>
</reference>
<dbReference type="SUPFAM" id="SSF53448">
    <property type="entry name" value="Nucleotide-diphospho-sugar transferases"/>
    <property type="match status" value="1"/>
</dbReference>
<evidence type="ECO:0000256" key="9">
    <source>
        <dbReference type="ARBA" id="ARBA00023136"/>
    </source>
</evidence>
<reference evidence="15" key="2">
    <citation type="submission" date="2021-01" db="UniProtKB">
        <authorList>
            <consortium name="EnsemblMetazoa"/>
        </authorList>
    </citation>
    <scope>IDENTIFICATION</scope>
</reference>
<feature type="transmembrane region" description="Helical" evidence="11">
    <location>
        <begin position="12"/>
        <end position="30"/>
    </location>
</feature>
<evidence type="ECO:0000256" key="4">
    <source>
        <dbReference type="ARBA" id="ARBA00022676"/>
    </source>
</evidence>
<evidence type="ECO:0000313" key="15">
    <source>
        <dbReference type="EnsemblMetazoa" id="XP_030845180"/>
    </source>
</evidence>
<dbReference type="Gene3D" id="3.90.550.10">
    <property type="entry name" value="Spore Coat Polysaccharide Biosynthesis Protein SpsA, Chain A"/>
    <property type="match status" value="1"/>
</dbReference>
<keyword evidence="4 11" id="KW-0328">Glycosyltransferase</keyword>
<comment type="pathway">
    <text evidence="2 11">Protein modification; protein glycosylation.</text>
</comment>
<comment type="function">
    <text evidence="11">Catalyses the transfer of galactose onto proteins or lipids.</text>
</comment>
<keyword evidence="6 11" id="KW-0812">Transmembrane</keyword>
<dbReference type="InterPro" id="IPR027995">
    <property type="entry name" value="Galactosyl_T_N"/>
</dbReference>
<dbReference type="EC" id="2.4.1.-" evidence="11"/>